<comment type="caution">
    <text evidence="1">The sequence shown here is derived from an EMBL/GenBank/DDBJ whole genome shotgun (WGS) entry which is preliminary data.</text>
</comment>
<name>A0A9K3JDG8_HELAN</name>
<protein>
    <submittedName>
        <fullName evidence="1">Uncharacterized protein</fullName>
    </submittedName>
</protein>
<proteinExistence type="predicted"/>
<dbReference type="Gramene" id="mRNA:HanXRQr2_Chr03g0092001">
    <property type="protein sequence ID" value="mRNA:HanXRQr2_Chr03g0092001"/>
    <property type="gene ID" value="HanXRQr2_Chr03g0092001"/>
</dbReference>
<accession>A0A9K3JDG8</accession>
<evidence type="ECO:0000313" key="2">
    <source>
        <dbReference type="Proteomes" id="UP000215914"/>
    </source>
</evidence>
<dbReference type="AlphaFoldDB" id="A0A9K3JDG8"/>
<reference evidence="1" key="1">
    <citation type="journal article" date="2017" name="Nature">
        <title>The sunflower genome provides insights into oil metabolism, flowering and Asterid evolution.</title>
        <authorList>
            <person name="Badouin H."/>
            <person name="Gouzy J."/>
            <person name="Grassa C.J."/>
            <person name="Murat F."/>
            <person name="Staton S.E."/>
            <person name="Cottret L."/>
            <person name="Lelandais-Briere C."/>
            <person name="Owens G.L."/>
            <person name="Carrere S."/>
            <person name="Mayjonade B."/>
            <person name="Legrand L."/>
            <person name="Gill N."/>
            <person name="Kane N.C."/>
            <person name="Bowers J.E."/>
            <person name="Hubner S."/>
            <person name="Bellec A."/>
            <person name="Berard A."/>
            <person name="Berges H."/>
            <person name="Blanchet N."/>
            <person name="Boniface M.C."/>
            <person name="Brunel D."/>
            <person name="Catrice O."/>
            <person name="Chaidir N."/>
            <person name="Claudel C."/>
            <person name="Donnadieu C."/>
            <person name="Faraut T."/>
            <person name="Fievet G."/>
            <person name="Helmstetter N."/>
            <person name="King M."/>
            <person name="Knapp S.J."/>
            <person name="Lai Z."/>
            <person name="Le Paslier M.C."/>
            <person name="Lippi Y."/>
            <person name="Lorenzon L."/>
            <person name="Mandel J.R."/>
            <person name="Marage G."/>
            <person name="Marchand G."/>
            <person name="Marquand E."/>
            <person name="Bret-Mestries E."/>
            <person name="Morien E."/>
            <person name="Nambeesan S."/>
            <person name="Nguyen T."/>
            <person name="Pegot-Espagnet P."/>
            <person name="Pouilly N."/>
            <person name="Raftis F."/>
            <person name="Sallet E."/>
            <person name="Schiex T."/>
            <person name="Thomas J."/>
            <person name="Vandecasteele C."/>
            <person name="Vares D."/>
            <person name="Vear F."/>
            <person name="Vautrin S."/>
            <person name="Crespi M."/>
            <person name="Mangin B."/>
            <person name="Burke J.M."/>
            <person name="Salse J."/>
            <person name="Munos S."/>
            <person name="Vincourt P."/>
            <person name="Rieseberg L.H."/>
            <person name="Langlade N.B."/>
        </authorList>
    </citation>
    <scope>NUCLEOTIDE SEQUENCE</scope>
    <source>
        <tissue evidence="1">Leaves</tissue>
    </source>
</reference>
<gene>
    <name evidence="1" type="ORF">HanXRQr2_Chr03g0092001</name>
</gene>
<reference evidence="1" key="2">
    <citation type="submission" date="2020-06" db="EMBL/GenBank/DDBJ databases">
        <title>Helianthus annuus Genome sequencing and assembly Release 2.</title>
        <authorList>
            <person name="Gouzy J."/>
            <person name="Langlade N."/>
            <person name="Munos S."/>
        </authorList>
    </citation>
    <scope>NUCLEOTIDE SEQUENCE</scope>
    <source>
        <tissue evidence="1">Leaves</tissue>
    </source>
</reference>
<evidence type="ECO:0000313" key="1">
    <source>
        <dbReference type="EMBL" id="KAF5812912.1"/>
    </source>
</evidence>
<sequence>MIKTPDIEFDGMDVNALTVVVEWLWKDLIFIVTQVRLPLSLLFSAASR</sequence>
<keyword evidence="2" id="KW-1185">Reference proteome</keyword>
<dbReference type="Proteomes" id="UP000215914">
    <property type="component" value="Unassembled WGS sequence"/>
</dbReference>
<dbReference type="EMBL" id="MNCJ02000318">
    <property type="protein sequence ID" value="KAF5812912.1"/>
    <property type="molecule type" value="Genomic_DNA"/>
</dbReference>
<organism evidence="1 2">
    <name type="scientific">Helianthus annuus</name>
    <name type="common">Common sunflower</name>
    <dbReference type="NCBI Taxonomy" id="4232"/>
    <lineage>
        <taxon>Eukaryota</taxon>
        <taxon>Viridiplantae</taxon>
        <taxon>Streptophyta</taxon>
        <taxon>Embryophyta</taxon>
        <taxon>Tracheophyta</taxon>
        <taxon>Spermatophyta</taxon>
        <taxon>Magnoliopsida</taxon>
        <taxon>eudicotyledons</taxon>
        <taxon>Gunneridae</taxon>
        <taxon>Pentapetalae</taxon>
        <taxon>asterids</taxon>
        <taxon>campanulids</taxon>
        <taxon>Asterales</taxon>
        <taxon>Asteraceae</taxon>
        <taxon>Asteroideae</taxon>
        <taxon>Heliantheae alliance</taxon>
        <taxon>Heliantheae</taxon>
        <taxon>Helianthus</taxon>
    </lineage>
</organism>